<dbReference type="PANTHER" id="PTHR39419:SF1">
    <property type="entry name" value="SLL0814 PROTEIN"/>
    <property type="match status" value="1"/>
</dbReference>
<dbReference type="EMBL" id="FQYY01000001">
    <property type="protein sequence ID" value="SHI30351.1"/>
    <property type="molecule type" value="Genomic_DNA"/>
</dbReference>
<dbReference type="STRING" id="579105.SAMN04488096_1019"/>
<feature type="transmembrane region" description="Helical" evidence="1">
    <location>
        <begin position="106"/>
        <end position="129"/>
    </location>
</feature>
<organism evidence="2 3">
    <name type="scientific">Mesonia phycicola</name>
    <dbReference type="NCBI Taxonomy" id="579105"/>
    <lineage>
        <taxon>Bacteria</taxon>
        <taxon>Pseudomonadati</taxon>
        <taxon>Bacteroidota</taxon>
        <taxon>Flavobacteriia</taxon>
        <taxon>Flavobacteriales</taxon>
        <taxon>Flavobacteriaceae</taxon>
        <taxon>Mesonia</taxon>
    </lineage>
</organism>
<gene>
    <name evidence="2" type="ORF">SAMN04488096_1019</name>
</gene>
<proteinExistence type="predicted"/>
<keyword evidence="3" id="KW-1185">Reference proteome</keyword>
<evidence type="ECO:0000313" key="3">
    <source>
        <dbReference type="Proteomes" id="UP000184225"/>
    </source>
</evidence>
<evidence type="ECO:0000313" key="2">
    <source>
        <dbReference type="EMBL" id="SHI30351.1"/>
    </source>
</evidence>
<sequence>MKKMSSSAKLSYYLGWGLILIYFISNLIFVHDPRPATGILALAGCIFLVIHGVARYGWKGTGLFVILAYTVSTFLEDLSIHTGFPFGNYHYDLSSAPFAVPFIDQVPVVVGPIYIAVGYLSWTIGSIIMNHADRHLDKKRNIFLLPMVSAFIMVQFDLVQDPSTSTYQGLWVWENGGGFVGVPLVNFLGWYFTCYLFMQIFTLVLAKNQQMIKTSGLVDKKFYWMQPIVLYLTIAFSYVTQYIYHIDNETEIQDLAGNTWTVANLYEISVTVMVFTMLYSAVLAIVNLYKDANGDLKT</sequence>
<feature type="transmembrane region" description="Helical" evidence="1">
    <location>
        <begin position="141"/>
        <end position="159"/>
    </location>
</feature>
<feature type="transmembrane region" description="Helical" evidence="1">
    <location>
        <begin position="179"/>
        <end position="206"/>
    </location>
</feature>
<dbReference type="Proteomes" id="UP000184225">
    <property type="component" value="Unassembled WGS sequence"/>
</dbReference>
<feature type="transmembrane region" description="Helical" evidence="1">
    <location>
        <begin position="66"/>
        <end position="86"/>
    </location>
</feature>
<evidence type="ECO:0000256" key="1">
    <source>
        <dbReference type="SAM" id="Phobius"/>
    </source>
</evidence>
<accession>A0A1M6A1G5</accession>
<feature type="transmembrane region" description="Helical" evidence="1">
    <location>
        <begin position="36"/>
        <end position="54"/>
    </location>
</feature>
<keyword evidence="1" id="KW-0472">Membrane</keyword>
<keyword evidence="1" id="KW-0812">Transmembrane</keyword>
<dbReference type="Pfam" id="PF04240">
    <property type="entry name" value="Caroten_synth"/>
    <property type="match status" value="1"/>
</dbReference>
<feature type="transmembrane region" description="Helical" evidence="1">
    <location>
        <begin position="12"/>
        <end position="30"/>
    </location>
</feature>
<dbReference type="InterPro" id="IPR007354">
    <property type="entry name" value="CruF-like"/>
</dbReference>
<feature type="transmembrane region" description="Helical" evidence="1">
    <location>
        <begin position="265"/>
        <end position="289"/>
    </location>
</feature>
<reference evidence="2 3" key="1">
    <citation type="submission" date="2016-11" db="EMBL/GenBank/DDBJ databases">
        <authorList>
            <person name="Jaros S."/>
            <person name="Januszkiewicz K."/>
            <person name="Wedrychowicz H."/>
        </authorList>
    </citation>
    <scope>NUCLEOTIDE SEQUENCE [LARGE SCALE GENOMIC DNA]</scope>
    <source>
        <strain evidence="2 3">DSM 21425</strain>
    </source>
</reference>
<name>A0A1M6A1G5_9FLAO</name>
<protein>
    <submittedName>
        <fullName evidence="2">Putative membrane protein</fullName>
    </submittedName>
</protein>
<dbReference type="PANTHER" id="PTHR39419">
    <property type="entry name" value="SLL0814 PROTEIN"/>
    <property type="match status" value="1"/>
</dbReference>
<feature type="transmembrane region" description="Helical" evidence="1">
    <location>
        <begin position="227"/>
        <end position="245"/>
    </location>
</feature>
<dbReference type="AlphaFoldDB" id="A0A1M6A1G5"/>
<keyword evidence="1" id="KW-1133">Transmembrane helix</keyword>